<keyword evidence="1" id="KW-0812">Transmembrane</keyword>
<gene>
    <name evidence="3" type="ORF">E2986_11207</name>
</gene>
<evidence type="ECO:0000259" key="2">
    <source>
        <dbReference type="Pfam" id="PF08418"/>
    </source>
</evidence>
<dbReference type="EMBL" id="WNWW01000221">
    <property type="protein sequence ID" value="KAF3428294.1"/>
    <property type="molecule type" value="Genomic_DNA"/>
</dbReference>
<name>A0A833W0T7_9HYME</name>
<keyword evidence="4" id="KW-1185">Reference proteome</keyword>
<comment type="caution">
    <text evidence="3">The sequence shown here is derived from an EMBL/GenBank/DDBJ whole genome shotgun (WGS) entry which is preliminary data.</text>
</comment>
<organism evidence="3 4">
    <name type="scientific">Frieseomelitta varia</name>
    <dbReference type="NCBI Taxonomy" id="561572"/>
    <lineage>
        <taxon>Eukaryota</taxon>
        <taxon>Metazoa</taxon>
        <taxon>Ecdysozoa</taxon>
        <taxon>Arthropoda</taxon>
        <taxon>Hexapoda</taxon>
        <taxon>Insecta</taxon>
        <taxon>Pterygota</taxon>
        <taxon>Neoptera</taxon>
        <taxon>Endopterygota</taxon>
        <taxon>Hymenoptera</taxon>
        <taxon>Apocrita</taxon>
        <taxon>Aculeata</taxon>
        <taxon>Apoidea</taxon>
        <taxon>Anthophila</taxon>
        <taxon>Apidae</taxon>
        <taxon>Frieseomelitta</taxon>
    </lineage>
</organism>
<dbReference type="Gene3D" id="1.10.8.530">
    <property type="entry name" value="DNA polymerase alpha-primase, subunit B, N-terminal domain"/>
    <property type="match status" value="1"/>
</dbReference>
<dbReference type="Proteomes" id="UP000655588">
    <property type="component" value="Unassembled WGS sequence"/>
</dbReference>
<feature type="transmembrane region" description="Helical" evidence="1">
    <location>
        <begin position="81"/>
        <end position="101"/>
    </location>
</feature>
<feature type="domain" description="DNA polymerase alpha subunit B N-terminal" evidence="2">
    <location>
        <begin position="2"/>
        <end position="46"/>
    </location>
</feature>
<accession>A0A833W0T7</accession>
<reference evidence="3" key="1">
    <citation type="submission" date="2019-11" db="EMBL/GenBank/DDBJ databases">
        <title>The nuclear and mitochondrial genomes of Frieseomelitta varia - a highly eusocial stingless bee (Meliponini) with a permanently sterile worker caste.</title>
        <authorList>
            <person name="Freitas F.C.P."/>
            <person name="Lourenco A.P."/>
            <person name="Nunes F.M.F."/>
            <person name="Paschoal A.R."/>
            <person name="Abreu F.C.P."/>
            <person name="Barbin F.O."/>
            <person name="Bataglia L."/>
            <person name="Cardoso-Junior C.A.M."/>
            <person name="Cervoni M.S."/>
            <person name="Silva S.R."/>
            <person name="Dalarmi F."/>
            <person name="Del Lama M.A."/>
            <person name="Depintor T.S."/>
            <person name="Ferreira K.M."/>
            <person name="Goria P.S."/>
            <person name="Jaskot M.C."/>
            <person name="Lago D.C."/>
            <person name="Luna-Lucena D."/>
            <person name="Moda L.M."/>
            <person name="Nascimento L."/>
            <person name="Pedrino M."/>
            <person name="Rabico F.O."/>
            <person name="Sanches F.C."/>
            <person name="Santos D.E."/>
            <person name="Santos C.G."/>
            <person name="Vieira J."/>
            <person name="Lopes T.F."/>
            <person name="Barchuk A.R."/>
            <person name="Hartfelder K."/>
            <person name="Simoes Z.L.P."/>
            <person name="Bitondi M.M.G."/>
            <person name="Pinheiro D.G."/>
        </authorList>
    </citation>
    <scope>NUCLEOTIDE SEQUENCE</scope>
    <source>
        <strain evidence="3">USP_RPSP 00005682</strain>
        <tissue evidence="3">Whole individual</tissue>
    </source>
</reference>
<dbReference type="InterPro" id="IPR013627">
    <property type="entry name" value="Pol_alpha_B_N"/>
</dbReference>
<dbReference type="InterPro" id="IPR043034">
    <property type="entry name" value="DNA_pol_alpha_B_N_sf"/>
</dbReference>
<evidence type="ECO:0000313" key="4">
    <source>
        <dbReference type="Proteomes" id="UP000655588"/>
    </source>
</evidence>
<evidence type="ECO:0000313" key="3">
    <source>
        <dbReference type="EMBL" id="KAF3428294.1"/>
    </source>
</evidence>
<dbReference type="AlphaFoldDB" id="A0A833W0T7"/>
<evidence type="ECO:0000256" key="1">
    <source>
        <dbReference type="SAM" id="Phobius"/>
    </source>
</evidence>
<keyword evidence="1" id="KW-1133">Transmembrane helix</keyword>
<feature type="non-terminal residue" evidence="3">
    <location>
        <position position="126"/>
    </location>
</feature>
<keyword evidence="1" id="KW-0472">Membrane</keyword>
<dbReference type="Pfam" id="PF08418">
    <property type="entry name" value="Pol_alpha_B_N"/>
    <property type="match status" value="1"/>
</dbReference>
<sequence length="126" mass="14575">IKLCHVYNIDEEKFIELWVAYTVPQSLNINPTIDNLIKFEKEDLEKINKCSLEFSTQTNIHFDTQSNEEITYPFKCIKHPLILLISLSSCNFYILSLHILVACNTSNNVLDIYSNGECATLKLFKL</sequence>
<proteinExistence type="predicted"/>
<protein>
    <recommendedName>
        <fullName evidence="2">DNA polymerase alpha subunit B N-terminal domain-containing protein</fullName>
    </recommendedName>
</protein>